<evidence type="ECO:0000313" key="2">
    <source>
        <dbReference type="EMBL" id="KAB1640114.1"/>
    </source>
</evidence>
<keyword evidence="1" id="KW-0732">Signal</keyword>
<dbReference type="OrthoDB" id="3176105at2"/>
<accession>A0A6N6NQI6</accession>
<evidence type="ECO:0000313" key="3">
    <source>
        <dbReference type="Proteomes" id="UP000468668"/>
    </source>
</evidence>
<dbReference type="RefSeq" id="WP_158049912.1">
    <property type="nucleotide sequence ID" value="NZ_WAJR01000018.1"/>
</dbReference>
<feature type="chain" id="PRO_5039644042" evidence="1">
    <location>
        <begin position="23"/>
        <end position="168"/>
    </location>
</feature>
<dbReference type="PROSITE" id="PS51257">
    <property type="entry name" value="PROKAR_LIPOPROTEIN"/>
    <property type="match status" value="1"/>
</dbReference>
<organism evidence="2 3">
    <name type="scientific">Ellagibacter isourolithinifaciens</name>
    <dbReference type="NCBI Taxonomy" id="2137581"/>
    <lineage>
        <taxon>Bacteria</taxon>
        <taxon>Bacillati</taxon>
        <taxon>Actinomycetota</taxon>
        <taxon>Coriobacteriia</taxon>
        <taxon>Eggerthellales</taxon>
        <taxon>Eggerthellaceae</taxon>
        <taxon>Ellagibacter</taxon>
    </lineage>
</organism>
<reference evidence="2 3" key="1">
    <citation type="submission" date="2019-09" db="EMBL/GenBank/DDBJ databases">
        <title>Whole genome shotgun sequencing (WGS) of Ellagibacter isourolithinifaciens DSM 104140(T) and Adlercreutzia muris DSM 29508(T).</title>
        <authorList>
            <person name="Stoll D.A."/>
            <person name="Danylec N."/>
            <person name="Huch M."/>
        </authorList>
    </citation>
    <scope>NUCLEOTIDE SEQUENCE [LARGE SCALE GENOMIC DNA]</scope>
    <source>
        <strain evidence="2 3">DSM 104140</strain>
    </source>
</reference>
<gene>
    <name evidence="2" type="ORF">F8C90_07535</name>
</gene>
<dbReference type="GeneID" id="98658257"/>
<name>A0A6N6NQI6_9ACTN</name>
<protein>
    <submittedName>
        <fullName evidence="2">Uncharacterized protein</fullName>
    </submittedName>
</protein>
<keyword evidence="3" id="KW-1185">Reference proteome</keyword>
<sequence>MTRSSFIRALAAVCVSAMLAVALSGCMQQTANQANDQQSENREYMTQVNQKMDDLDSRLSDFVDAVSRGDVVTMRTQADNAFKVLDDLSSLEAPEPLKDVAAGYVDGANSLKDALNSYIQLYTEIDGATTTEPFDWSTYDSRLQAIQDAYNAGIDKLKAADEAAAGKD</sequence>
<evidence type="ECO:0000256" key="1">
    <source>
        <dbReference type="SAM" id="SignalP"/>
    </source>
</evidence>
<proteinExistence type="predicted"/>
<dbReference type="EMBL" id="WAJR01000018">
    <property type="protein sequence ID" value="KAB1640114.1"/>
    <property type="molecule type" value="Genomic_DNA"/>
</dbReference>
<dbReference type="Proteomes" id="UP000468668">
    <property type="component" value="Unassembled WGS sequence"/>
</dbReference>
<feature type="signal peptide" evidence="1">
    <location>
        <begin position="1"/>
        <end position="22"/>
    </location>
</feature>
<comment type="caution">
    <text evidence="2">The sequence shown here is derived from an EMBL/GenBank/DDBJ whole genome shotgun (WGS) entry which is preliminary data.</text>
</comment>
<dbReference type="AlphaFoldDB" id="A0A6N6NQI6"/>